<sequence>MFNGAVLKLTPAQVVPVYPNNYNYNSYITYRPPLNLSPTFSDLNVQTHTTPSPYAYGNPYGSNSYNQVDYKKIRIWPFIIDQYAAYPYNTYFNNHYNYDPYNTLSNPYNIRPTLQTYNTNWNQQNLGKNYCFTN</sequence>
<dbReference type="Proteomes" id="UP000037069">
    <property type="component" value="Unassembled WGS sequence"/>
</dbReference>
<dbReference type="AlphaFoldDB" id="A0A0L0BT43"/>
<keyword evidence="2" id="KW-1185">Reference proteome</keyword>
<dbReference type="OrthoDB" id="8045622at2759"/>
<proteinExistence type="predicted"/>
<dbReference type="EMBL" id="JRES01001407">
    <property type="protein sequence ID" value="KNC23163.1"/>
    <property type="molecule type" value="Genomic_DNA"/>
</dbReference>
<evidence type="ECO:0000313" key="1">
    <source>
        <dbReference type="EMBL" id="KNC23163.1"/>
    </source>
</evidence>
<evidence type="ECO:0000313" key="2">
    <source>
        <dbReference type="Proteomes" id="UP000037069"/>
    </source>
</evidence>
<protein>
    <submittedName>
        <fullName evidence="1">Uncharacterized protein</fullName>
    </submittedName>
</protein>
<accession>A0A0L0BT43</accession>
<organism evidence="1 2">
    <name type="scientific">Lucilia cuprina</name>
    <name type="common">Green bottle fly</name>
    <name type="synonym">Australian sheep blowfly</name>
    <dbReference type="NCBI Taxonomy" id="7375"/>
    <lineage>
        <taxon>Eukaryota</taxon>
        <taxon>Metazoa</taxon>
        <taxon>Ecdysozoa</taxon>
        <taxon>Arthropoda</taxon>
        <taxon>Hexapoda</taxon>
        <taxon>Insecta</taxon>
        <taxon>Pterygota</taxon>
        <taxon>Neoptera</taxon>
        <taxon>Endopterygota</taxon>
        <taxon>Diptera</taxon>
        <taxon>Brachycera</taxon>
        <taxon>Muscomorpha</taxon>
        <taxon>Oestroidea</taxon>
        <taxon>Calliphoridae</taxon>
        <taxon>Luciliinae</taxon>
        <taxon>Lucilia</taxon>
    </lineage>
</organism>
<reference evidence="1 2" key="1">
    <citation type="journal article" date="2015" name="Nat. Commun.">
        <title>Lucilia cuprina genome unlocks parasitic fly biology to underpin future interventions.</title>
        <authorList>
            <person name="Anstead C.A."/>
            <person name="Korhonen P.K."/>
            <person name="Young N.D."/>
            <person name="Hall R.S."/>
            <person name="Jex A.R."/>
            <person name="Murali S.C."/>
            <person name="Hughes D.S."/>
            <person name="Lee S.F."/>
            <person name="Perry T."/>
            <person name="Stroehlein A.J."/>
            <person name="Ansell B.R."/>
            <person name="Breugelmans B."/>
            <person name="Hofmann A."/>
            <person name="Qu J."/>
            <person name="Dugan S."/>
            <person name="Lee S.L."/>
            <person name="Chao H."/>
            <person name="Dinh H."/>
            <person name="Han Y."/>
            <person name="Doddapaneni H.V."/>
            <person name="Worley K.C."/>
            <person name="Muzny D.M."/>
            <person name="Ioannidis P."/>
            <person name="Waterhouse R.M."/>
            <person name="Zdobnov E.M."/>
            <person name="James P.J."/>
            <person name="Bagnall N.H."/>
            <person name="Kotze A.C."/>
            <person name="Gibbs R.A."/>
            <person name="Richards S."/>
            <person name="Batterham P."/>
            <person name="Gasser R.B."/>
        </authorList>
    </citation>
    <scope>NUCLEOTIDE SEQUENCE [LARGE SCALE GENOMIC DNA]</scope>
    <source>
        <strain evidence="1 2">LS</strain>
        <tissue evidence="1">Full body</tissue>
    </source>
</reference>
<gene>
    <name evidence="1" type="ORF">FF38_02479</name>
</gene>
<name>A0A0L0BT43_LUCCU</name>
<comment type="caution">
    <text evidence="1">The sequence shown here is derived from an EMBL/GenBank/DDBJ whole genome shotgun (WGS) entry which is preliminary data.</text>
</comment>